<dbReference type="RefSeq" id="XP_002959821.1">
    <property type="nucleotide sequence ID" value="XM_002959775.1"/>
</dbReference>
<dbReference type="AlphaFoldDB" id="D8UMD5"/>
<evidence type="ECO:0000256" key="1">
    <source>
        <dbReference type="SAM" id="MobiDB-lite"/>
    </source>
</evidence>
<name>D8UMD5_VOLCA</name>
<reference evidence="2 3" key="1">
    <citation type="journal article" date="2010" name="Science">
        <title>Genomic analysis of organismal complexity in the multicellular green alga Volvox carteri.</title>
        <authorList>
            <person name="Prochnik S.E."/>
            <person name="Umen J."/>
            <person name="Nedelcu A.M."/>
            <person name="Hallmann A."/>
            <person name="Miller S.M."/>
            <person name="Nishii I."/>
            <person name="Ferris P."/>
            <person name="Kuo A."/>
            <person name="Mitros T."/>
            <person name="Fritz-Laylin L.K."/>
            <person name="Hellsten U."/>
            <person name="Chapman J."/>
            <person name="Simakov O."/>
            <person name="Rensing S.A."/>
            <person name="Terry A."/>
            <person name="Pangilinan J."/>
            <person name="Kapitonov V."/>
            <person name="Jurka J."/>
            <person name="Salamov A."/>
            <person name="Shapiro H."/>
            <person name="Schmutz J."/>
            <person name="Grimwood J."/>
            <person name="Lindquist E."/>
            <person name="Lucas S."/>
            <person name="Grigoriev I.V."/>
            <person name="Schmitt R."/>
            <person name="Kirk D."/>
            <person name="Rokhsar D.S."/>
        </authorList>
    </citation>
    <scope>NUCLEOTIDE SEQUENCE [LARGE SCALE GENOMIC DNA]</scope>
    <source>
        <strain evidence="3">f. Nagariensis / Eve</strain>
    </source>
</reference>
<proteinExistence type="predicted"/>
<keyword evidence="3" id="KW-1185">Reference proteome</keyword>
<dbReference type="GeneID" id="9614853"/>
<sequence length="134" mass="13621">MEGDNNQLFALLRELRPEDVGVHCLTDIRRPTGLRRRLTRADFKAPVAAAIAAGGGSSAAAAFKRPFPQLPGTTATASASAAAAAAGSSDPGAAPGAAAATTPSSPEQQLVGRIQELELFIKFVGPKLSALTAQ</sequence>
<dbReference type="KEGG" id="vcn:VOLCADRAFT_101336"/>
<dbReference type="InParanoid" id="D8UMD5"/>
<evidence type="ECO:0000313" key="3">
    <source>
        <dbReference type="Proteomes" id="UP000001058"/>
    </source>
</evidence>
<protein>
    <submittedName>
        <fullName evidence="2">Uncharacterized protein</fullName>
    </submittedName>
</protein>
<feature type="region of interest" description="Disordered" evidence="1">
    <location>
        <begin position="72"/>
        <end position="109"/>
    </location>
</feature>
<gene>
    <name evidence="2" type="ORF">VOLCADRAFT_101336</name>
</gene>
<dbReference type="Proteomes" id="UP000001058">
    <property type="component" value="Unassembled WGS sequence"/>
</dbReference>
<feature type="compositionally biased region" description="Low complexity" evidence="1">
    <location>
        <begin position="72"/>
        <end position="106"/>
    </location>
</feature>
<organism evidence="3">
    <name type="scientific">Volvox carteri f. nagariensis</name>
    <dbReference type="NCBI Taxonomy" id="3068"/>
    <lineage>
        <taxon>Eukaryota</taxon>
        <taxon>Viridiplantae</taxon>
        <taxon>Chlorophyta</taxon>
        <taxon>core chlorophytes</taxon>
        <taxon>Chlorophyceae</taxon>
        <taxon>CS clade</taxon>
        <taxon>Chlamydomonadales</taxon>
        <taxon>Volvocaceae</taxon>
        <taxon>Volvox</taxon>
    </lineage>
</organism>
<accession>D8UMD5</accession>
<evidence type="ECO:0000313" key="2">
    <source>
        <dbReference type="EMBL" id="EFJ39113.1"/>
    </source>
</evidence>
<feature type="non-terminal residue" evidence="2">
    <location>
        <position position="134"/>
    </location>
</feature>
<dbReference type="EMBL" id="GL379023">
    <property type="protein sequence ID" value="EFJ39113.1"/>
    <property type="molecule type" value="Genomic_DNA"/>
</dbReference>